<evidence type="ECO:0000313" key="2">
    <source>
        <dbReference type="EMBL" id="OTF96009.1"/>
    </source>
</evidence>
<reference evidence="2" key="2">
    <citation type="submission" date="2017-02" db="EMBL/GenBank/DDBJ databases">
        <title>Sunflower complete genome.</title>
        <authorList>
            <person name="Langlade N."/>
            <person name="Munos S."/>
        </authorList>
    </citation>
    <scope>NUCLEOTIDE SEQUENCE [LARGE SCALE GENOMIC DNA]</scope>
    <source>
        <tissue evidence="2">Leaves</tissue>
    </source>
</reference>
<name>A0A251SAY0_HELAN</name>
<keyword evidence="3" id="KW-1185">Reference proteome</keyword>
<dbReference type="AlphaFoldDB" id="A0A251SAY0"/>
<organism evidence="2 3">
    <name type="scientific">Helianthus annuus</name>
    <name type="common">Common sunflower</name>
    <dbReference type="NCBI Taxonomy" id="4232"/>
    <lineage>
        <taxon>Eukaryota</taxon>
        <taxon>Viridiplantae</taxon>
        <taxon>Streptophyta</taxon>
        <taxon>Embryophyta</taxon>
        <taxon>Tracheophyta</taxon>
        <taxon>Spermatophyta</taxon>
        <taxon>Magnoliopsida</taxon>
        <taxon>eudicotyledons</taxon>
        <taxon>Gunneridae</taxon>
        <taxon>Pentapetalae</taxon>
        <taxon>asterids</taxon>
        <taxon>campanulids</taxon>
        <taxon>Asterales</taxon>
        <taxon>Asteraceae</taxon>
        <taxon>Asteroideae</taxon>
        <taxon>Heliantheae alliance</taxon>
        <taxon>Heliantheae</taxon>
        <taxon>Helianthus</taxon>
    </lineage>
</organism>
<dbReference type="Proteomes" id="UP000215914">
    <property type="component" value="Chromosome 15"/>
</dbReference>
<evidence type="ECO:0000313" key="3">
    <source>
        <dbReference type="Proteomes" id="UP000215914"/>
    </source>
</evidence>
<dbReference type="EMBL" id="MNCJ02000330">
    <property type="protein sequence ID" value="KAF5766177.1"/>
    <property type="molecule type" value="Genomic_DNA"/>
</dbReference>
<reference evidence="1 3" key="1">
    <citation type="journal article" date="2017" name="Nature">
        <title>The sunflower genome provides insights into oil metabolism, flowering and Asterid evolution.</title>
        <authorList>
            <person name="Badouin H."/>
            <person name="Gouzy J."/>
            <person name="Grassa C.J."/>
            <person name="Murat F."/>
            <person name="Staton S.E."/>
            <person name="Cottret L."/>
            <person name="Lelandais-Briere C."/>
            <person name="Owens G.L."/>
            <person name="Carrere S."/>
            <person name="Mayjonade B."/>
            <person name="Legrand L."/>
            <person name="Gill N."/>
            <person name="Kane N.C."/>
            <person name="Bowers J.E."/>
            <person name="Hubner S."/>
            <person name="Bellec A."/>
            <person name="Berard A."/>
            <person name="Berges H."/>
            <person name="Blanchet N."/>
            <person name="Boniface M.C."/>
            <person name="Brunel D."/>
            <person name="Catrice O."/>
            <person name="Chaidir N."/>
            <person name="Claudel C."/>
            <person name="Donnadieu C."/>
            <person name="Faraut T."/>
            <person name="Fievet G."/>
            <person name="Helmstetter N."/>
            <person name="King M."/>
            <person name="Knapp S.J."/>
            <person name="Lai Z."/>
            <person name="Le Paslier M.C."/>
            <person name="Lippi Y."/>
            <person name="Lorenzon L."/>
            <person name="Mandel J.R."/>
            <person name="Marage G."/>
            <person name="Marchand G."/>
            <person name="Marquand E."/>
            <person name="Bret-Mestries E."/>
            <person name="Morien E."/>
            <person name="Nambeesan S."/>
            <person name="Nguyen T."/>
            <person name="Pegot-Espagnet P."/>
            <person name="Pouilly N."/>
            <person name="Raftis F."/>
            <person name="Sallet E."/>
            <person name="Schiex T."/>
            <person name="Thomas J."/>
            <person name="Vandecasteele C."/>
            <person name="Vares D."/>
            <person name="Vear F."/>
            <person name="Vautrin S."/>
            <person name="Crespi M."/>
            <person name="Mangin B."/>
            <person name="Burke J.M."/>
            <person name="Salse J."/>
            <person name="Munos S."/>
            <person name="Vincourt P."/>
            <person name="Rieseberg L.H."/>
            <person name="Langlade N.B."/>
        </authorList>
    </citation>
    <scope>NUCLEOTIDE SEQUENCE [LARGE SCALE GENOMIC DNA]</scope>
    <source>
        <strain evidence="3">cv. SF193</strain>
        <tissue evidence="1">Leaves</tissue>
    </source>
</reference>
<dbReference type="InParanoid" id="A0A251SAY0"/>
<reference evidence="1" key="3">
    <citation type="submission" date="2020-06" db="EMBL/GenBank/DDBJ databases">
        <title>Helianthus annuus Genome sequencing and assembly Release 2.</title>
        <authorList>
            <person name="Gouzy J."/>
            <person name="Langlade N."/>
            <person name="Munos S."/>
        </authorList>
    </citation>
    <scope>NUCLEOTIDE SEQUENCE</scope>
    <source>
        <tissue evidence="1">Leaves</tissue>
    </source>
</reference>
<sequence length="63" mass="6929">MKTALLSIQALLPAPKRCGCGTTGIILDDHLFFLIESLYILYGESEYGAVKRITLCVKPIKTT</sequence>
<proteinExistence type="predicted"/>
<dbReference type="EMBL" id="CM007904">
    <property type="protein sequence ID" value="OTF96009.1"/>
    <property type="molecule type" value="Genomic_DNA"/>
</dbReference>
<protein>
    <submittedName>
        <fullName evidence="2">Uncharacterized protein</fullName>
    </submittedName>
</protein>
<evidence type="ECO:0000313" key="1">
    <source>
        <dbReference type="EMBL" id="KAF5766177.1"/>
    </source>
</evidence>
<dbReference type="Gramene" id="mRNA:HanXRQr2_Chr15g0712241">
    <property type="protein sequence ID" value="CDS:HanXRQr2_Chr15g0712241.1"/>
    <property type="gene ID" value="HanXRQr2_Chr15g0712241"/>
</dbReference>
<gene>
    <name evidence="2" type="ORF">HannXRQ_Chr15g0489381</name>
    <name evidence="1" type="ORF">HanXRQr2_Chr15g0712241</name>
</gene>
<accession>A0A251SAY0</accession>